<organism evidence="1 2">
    <name type="scientific">Undibacterium oligocarboniphilum</name>
    <dbReference type="NCBI Taxonomy" id="666702"/>
    <lineage>
        <taxon>Bacteria</taxon>
        <taxon>Pseudomonadati</taxon>
        <taxon>Pseudomonadota</taxon>
        <taxon>Betaproteobacteria</taxon>
        <taxon>Burkholderiales</taxon>
        <taxon>Oxalobacteraceae</taxon>
        <taxon>Undibacterium</taxon>
    </lineage>
</organism>
<dbReference type="Proteomes" id="UP000588051">
    <property type="component" value="Unassembled WGS sequence"/>
</dbReference>
<accession>A0A850QBF5</accession>
<proteinExistence type="predicted"/>
<reference evidence="1 2" key="1">
    <citation type="submission" date="2020-06" db="EMBL/GenBank/DDBJ databases">
        <authorList>
            <person name="Qiu C."/>
            <person name="Liu Z."/>
        </authorList>
    </citation>
    <scope>NUCLEOTIDE SEQUENCE [LARGE SCALE GENOMIC DNA]</scope>
    <source>
        <strain evidence="1 2">EM 1</strain>
    </source>
</reference>
<gene>
    <name evidence="1" type="ORF">HV832_07640</name>
</gene>
<protein>
    <submittedName>
        <fullName evidence="1">Uncharacterized protein</fullName>
    </submittedName>
</protein>
<name>A0A850QBF5_9BURK</name>
<comment type="caution">
    <text evidence="1">The sequence shown here is derived from an EMBL/GenBank/DDBJ whole genome shotgun (WGS) entry which is preliminary data.</text>
</comment>
<sequence>MPSSAKDFLTLMVEPTVAEFAQSPHDLRRGLLAAIVLNHMADHLAQEGQPPTDRSTMNQRLDAVRNEMLEICPGFQFIQDIADAAKHAKLFVPKSPSKPVREVPTSDRVTTTLGLFHASFGEGGFAEAAEVFVTLNDGTTKPLLPAVKLVLETWRTKL</sequence>
<evidence type="ECO:0000313" key="1">
    <source>
        <dbReference type="EMBL" id="NVO77702.1"/>
    </source>
</evidence>
<dbReference type="EMBL" id="JABXYJ010000004">
    <property type="protein sequence ID" value="NVO77702.1"/>
    <property type="molecule type" value="Genomic_DNA"/>
</dbReference>
<evidence type="ECO:0000313" key="2">
    <source>
        <dbReference type="Proteomes" id="UP000588051"/>
    </source>
</evidence>
<keyword evidence="2" id="KW-1185">Reference proteome</keyword>
<dbReference type="AlphaFoldDB" id="A0A850QBF5"/>